<feature type="domain" description="Uncharacterized protein YyaB-like PH" evidence="2">
    <location>
        <begin position="55"/>
        <end position="129"/>
    </location>
</feature>
<keyword evidence="1" id="KW-0812">Transmembrane</keyword>
<feature type="transmembrane region" description="Helical" evidence="1">
    <location>
        <begin position="9"/>
        <end position="30"/>
    </location>
</feature>
<evidence type="ECO:0000256" key="1">
    <source>
        <dbReference type="SAM" id="Phobius"/>
    </source>
</evidence>
<dbReference type="InterPro" id="IPR009589">
    <property type="entry name" value="PH_YyaB-like"/>
</dbReference>
<dbReference type="Proteomes" id="UP000198916">
    <property type="component" value="Unassembled WGS sequence"/>
</dbReference>
<gene>
    <name evidence="3" type="ORF">SAMN05421740_110158</name>
</gene>
<evidence type="ECO:0000259" key="2">
    <source>
        <dbReference type="Pfam" id="PF06713"/>
    </source>
</evidence>
<reference evidence="4" key="1">
    <citation type="submission" date="2016-10" db="EMBL/GenBank/DDBJ databases">
        <authorList>
            <person name="Varghese N."/>
            <person name="Submissions S."/>
        </authorList>
    </citation>
    <scope>NUCLEOTIDE SEQUENCE [LARGE SCALE GENOMIC DNA]</scope>
    <source>
        <strain evidence="4">Jip14</strain>
    </source>
</reference>
<dbReference type="EMBL" id="FNZR01000010">
    <property type="protein sequence ID" value="SEL81243.1"/>
    <property type="molecule type" value="Genomic_DNA"/>
</dbReference>
<keyword evidence="4" id="KW-1185">Reference proteome</keyword>
<proteinExistence type="predicted"/>
<keyword evidence="1" id="KW-0472">Membrane</keyword>
<dbReference type="STRING" id="332977.SAMN05421740_110158"/>
<organism evidence="3 4">
    <name type="scientific">Parapedobacter koreensis</name>
    <dbReference type="NCBI Taxonomy" id="332977"/>
    <lineage>
        <taxon>Bacteria</taxon>
        <taxon>Pseudomonadati</taxon>
        <taxon>Bacteroidota</taxon>
        <taxon>Sphingobacteriia</taxon>
        <taxon>Sphingobacteriales</taxon>
        <taxon>Sphingobacteriaceae</taxon>
        <taxon>Parapedobacter</taxon>
    </lineage>
</organism>
<dbReference type="Pfam" id="PF06713">
    <property type="entry name" value="bPH_4"/>
    <property type="match status" value="1"/>
</dbReference>
<keyword evidence="1" id="KW-1133">Transmembrane helix</keyword>
<feature type="transmembrane region" description="Helical" evidence="1">
    <location>
        <begin position="36"/>
        <end position="57"/>
    </location>
</feature>
<name>A0A1H7T926_9SPHI</name>
<evidence type="ECO:0000313" key="4">
    <source>
        <dbReference type="Proteomes" id="UP000198916"/>
    </source>
</evidence>
<sequence length="143" mass="16298">MEKKYKSKIGLELVIPLTLIFGVALFATVINKPNWLVVAILLPVMCFIVHMFLTTCYTIENKVLRIKCGFLYDSQIDVFAIRKIEETNNPLSSPATSLDRLEISYNDYDSVIISPKKKVEFINDLKSINPGIEVKFKKLKNAL</sequence>
<protein>
    <submittedName>
        <fullName evidence="3">PH domain-containing protein</fullName>
    </submittedName>
</protein>
<dbReference type="OrthoDB" id="1261156at2"/>
<accession>A0A1H7T926</accession>
<evidence type="ECO:0000313" key="3">
    <source>
        <dbReference type="EMBL" id="SEL81243.1"/>
    </source>
</evidence>
<dbReference type="GO" id="GO:0030153">
    <property type="term" value="P:bacteriocin immunity"/>
    <property type="evidence" value="ECO:0007669"/>
    <property type="project" value="InterPro"/>
</dbReference>
<dbReference type="AlphaFoldDB" id="A0A1H7T926"/>
<dbReference type="RefSeq" id="WP_090608438.1">
    <property type="nucleotide sequence ID" value="NZ_FNZR01000010.1"/>
</dbReference>